<sequence length="173" mass="19311">VTKPAPSWKATAIVNGHVTRLDLSDYKGRYLILFFYPQDFSKLCASEVNILSDRINEFRANCTEVVACSVDSHLSHLAWSKTSRSEGGIGLPKIPIIADPTHTIAKDYGVFMPEKGHALRAHFIIDRRGILRHMAVNDVGVGRGTDELMRIVKALQYIDENEGVCMADWKPSE</sequence>
<dbReference type="PROSITE" id="PS51352">
    <property type="entry name" value="THIOREDOXIN_2"/>
    <property type="match status" value="1"/>
</dbReference>
<dbReference type="Gene3D" id="3.40.30.10">
    <property type="entry name" value="Glutaredoxin"/>
    <property type="match status" value="1"/>
</dbReference>
<dbReference type="InterPro" id="IPR024706">
    <property type="entry name" value="Peroxiredoxin_AhpC-typ"/>
</dbReference>
<keyword evidence="3" id="KW-0575">Peroxidase</keyword>
<dbReference type="GO" id="GO:0140824">
    <property type="term" value="F:thioredoxin-dependent peroxiredoxin activity"/>
    <property type="evidence" value="ECO:0007669"/>
    <property type="project" value="UniProtKB-EC"/>
</dbReference>
<dbReference type="InterPro" id="IPR036249">
    <property type="entry name" value="Thioredoxin-like_sf"/>
</dbReference>
<gene>
    <name evidence="10" type="ORF">AAG570_004019</name>
</gene>
<dbReference type="InterPro" id="IPR050217">
    <property type="entry name" value="Peroxiredoxin"/>
</dbReference>
<evidence type="ECO:0000256" key="1">
    <source>
        <dbReference type="ARBA" id="ARBA00009796"/>
    </source>
</evidence>
<evidence type="ECO:0000256" key="3">
    <source>
        <dbReference type="ARBA" id="ARBA00022559"/>
    </source>
</evidence>
<dbReference type="PANTHER" id="PTHR10681:SF171">
    <property type="entry name" value="PEROXIREDOXIN 4"/>
    <property type="match status" value="1"/>
</dbReference>
<comment type="catalytic activity">
    <reaction evidence="7">
        <text>a hydroperoxide + [thioredoxin]-dithiol = an alcohol + [thioredoxin]-disulfide + H2O</text>
        <dbReference type="Rhea" id="RHEA:62620"/>
        <dbReference type="Rhea" id="RHEA-COMP:10698"/>
        <dbReference type="Rhea" id="RHEA-COMP:10700"/>
        <dbReference type="ChEBI" id="CHEBI:15377"/>
        <dbReference type="ChEBI" id="CHEBI:29950"/>
        <dbReference type="ChEBI" id="CHEBI:30879"/>
        <dbReference type="ChEBI" id="CHEBI:35924"/>
        <dbReference type="ChEBI" id="CHEBI:50058"/>
        <dbReference type="EC" id="1.11.1.24"/>
    </reaction>
</comment>
<feature type="active site" description="Cysteine sulfenic acid (-SOH) intermediate; for peroxidase activity" evidence="8">
    <location>
        <position position="44"/>
    </location>
</feature>
<dbReference type="Proteomes" id="UP001558652">
    <property type="component" value="Unassembled WGS sequence"/>
</dbReference>
<protein>
    <recommendedName>
        <fullName evidence="2">thioredoxin-dependent peroxiredoxin</fullName>
        <ecNumber evidence="2">1.11.1.24</ecNumber>
    </recommendedName>
</protein>
<evidence type="ECO:0000256" key="4">
    <source>
        <dbReference type="ARBA" id="ARBA00022862"/>
    </source>
</evidence>
<reference evidence="10 11" key="1">
    <citation type="submission" date="2024-07" db="EMBL/GenBank/DDBJ databases">
        <title>Chromosome-level genome assembly of the water stick insect Ranatra chinensis (Heteroptera: Nepidae).</title>
        <authorList>
            <person name="Liu X."/>
        </authorList>
    </citation>
    <scope>NUCLEOTIDE SEQUENCE [LARGE SCALE GENOMIC DNA]</scope>
    <source>
        <strain evidence="10">Cailab_2021Rc</strain>
        <tissue evidence="10">Muscle</tissue>
    </source>
</reference>
<dbReference type="GO" id="GO:0005737">
    <property type="term" value="C:cytoplasm"/>
    <property type="evidence" value="ECO:0007669"/>
    <property type="project" value="UniProtKB-ARBA"/>
</dbReference>
<proteinExistence type="inferred from homology"/>
<feature type="non-terminal residue" evidence="10">
    <location>
        <position position="1"/>
    </location>
</feature>
<evidence type="ECO:0000256" key="6">
    <source>
        <dbReference type="ARBA" id="ARBA00023284"/>
    </source>
</evidence>
<evidence type="ECO:0000256" key="5">
    <source>
        <dbReference type="ARBA" id="ARBA00023002"/>
    </source>
</evidence>
<evidence type="ECO:0000313" key="10">
    <source>
        <dbReference type="EMBL" id="KAL1117704.1"/>
    </source>
</evidence>
<dbReference type="PIRSF" id="PIRSF000239">
    <property type="entry name" value="AHPC"/>
    <property type="match status" value="1"/>
</dbReference>
<evidence type="ECO:0000256" key="7">
    <source>
        <dbReference type="ARBA" id="ARBA00049091"/>
    </source>
</evidence>
<dbReference type="EC" id="1.11.1.24" evidence="2"/>
<comment type="similarity">
    <text evidence="1">Belongs to the peroxiredoxin family. AhpC/Prx1 subfamily.</text>
</comment>
<keyword evidence="6" id="KW-0676">Redox-active center</keyword>
<dbReference type="EMBL" id="JBFDAA010000015">
    <property type="protein sequence ID" value="KAL1117704.1"/>
    <property type="molecule type" value="Genomic_DNA"/>
</dbReference>
<comment type="caution">
    <text evidence="10">The sequence shown here is derived from an EMBL/GenBank/DDBJ whole genome shotgun (WGS) entry which is preliminary data.</text>
</comment>
<evidence type="ECO:0000256" key="8">
    <source>
        <dbReference type="PIRSR" id="PIRSR000239-1"/>
    </source>
</evidence>
<keyword evidence="4" id="KW-0049">Antioxidant</keyword>
<evidence type="ECO:0000259" key="9">
    <source>
        <dbReference type="PROSITE" id="PS51352"/>
    </source>
</evidence>
<dbReference type="InterPro" id="IPR013766">
    <property type="entry name" value="Thioredoxin_domain"/>
</dbReference>
<evidence type="ECO:0000256" key="2">
    <source>
        <dbReference type="ARBA" id="ARBA00013017"/>
    </source>
</evidence>
<dbReference type="SUPFAM" id="SSF52833">
    <property type="entry name" value="Thioredoxin-like"/>
    <property type="match status" value="1"/>
</dbReference>
<feature type="domain" description="Thioredoxin" evidence="9">
    <location>
        <begin position="1"/>
        <end position="157"/>
    </location>
</feature>
<dbReference type="PANTHER" id="PTHR10681">
    <property type="entry name" value="THIOREDOXIN PEROXIDASE"/>
    <property type="match status" value="1"/>
</dbReference>
<keyword evidence="11" id="KW-1185">Reference proteome</keyword>
<dbReference type="Pfam" id="PF00578">
    <property type="entry name" value="AhpC-TSA"/>
    <property type="match status" value="1"/>
</dbReference>
<dbReference type="AlphaFoldDB" id="A0ABD0YPC7"/>
<accession>A0ABD0YPC7</accession>
<organism evidence="10 11">
    <name type="scientific">Ranatra chinensis</name>
    <dbReference type="NCBI Taxonomy" id="642074"/>
    <lineage>
        <taxon>Eukaryota</taxon>
        <taxon>Metazoa</taxon>
        <taxon>Ecdysozoa</taxon>
        <taxon>Arthropoda</taxon>
        <taxon>Hexapoda</taxon>
        <taxon>Insecta</taxon>
        <taxon>Pterygota</taxon>
        <taxon>Neoptera</taxon>
        <taxon>Paraneoptera</taxon>
        <taxon>Hemiptera</taxon>
        <taxon>Heteroptera</taxon>
        <taxon>Panheteroptera</taxon>
        <taxon>Nepomorpha</taxon>
        <taxon>Nepidae</taxon>
        <taxon>Ranatrinae</taxon>
        <taxon>Ranatra</taxon>
    </lineage>
</organism>
<name>A0ABD0YPC7_9HEMI</name>
<evidence type="ECO:0000313" key="11">
    <source>
        <dbReference type="Proteomes" id="UP001558652"/>
    </source>
</evidence>
<keyword evidence="5" id="KW-0560">Oxidoreductase</keyword>
<dbReference type="InterPro" id="IPR000866">
    <property type="entry name" value="AhpC/TSA"/>
</dbReference>
<dbReference type="CDD" id="cd03015">
    <property type="entry name" value="PRX_Typ2cys"/>
    <property type="match status" value="1"/>
</dbReference>